<name>A0A2T3J0P2_9GAMM</name>
<feature type="region of interest" description="Disordered" evidence="1">
    <location>
        <begin position="20"/>
        <end position="76"/>
    </location>
</feature>
<reference evidence="2 3" key="1">
    <citation type="submission" date="2018-03" db="EMBL/GenBank/DDBJ databases">
        <title>Whole genome sequencing of Histamine producing bacteria.</title>
        <authorList>
            <person name="Butler K."/>
        </authorList>
    </citation>
    <scope>NUCLEOTIDE SEQUENCE [LARGE SCALE GENOMIC DNA]</scope>
    <source>
        <strain evidence="2 3">JCM 13586</strain>
    </source>
</reference>
<organism evidence="2 3">
    <name type="scientific">Photobacterium lutimaris</name>
    <dbReference type="NCBI Taxonomy" id="388278"/>
    <lineage>
        <taxon>Bacteria</taxon>
        <taxon>Pseudomonadati</taxon>
        <taxon>Pseudomonadota</taxon>
        <taxon>Gammaproteobacteria</taxon>
        <taxon>Vibrionales</taxon>
        <taxon>Vibrionaceae</taxon>
        <taxon>Photobacterium</taxon>
    </lineage>
</organism>
<evidence type="ECO:0000313" key="2">
    <source>
        <dbReference type="EMBL" id="PSU34610.1"/>
    </source>
</evidence>
<gene>
    <name evidence="2" type="ORF">C9I99_05785</name>
</gene>
<evidence type="ECO:0000313" key="3">
    <source>
        <dbReference type="Proteomes" id="UP000241222"/>
    </source>
</evidence>
<comment type="caution">
    <text evidence="2">The sequence shown here is derived from an EMBL/GenBank/DDBJ whole genome shotgun (WGS) entry which is preliminary data.</text>
</comment>
<accession>A0A2T3J0P2</accession>
<proteinExistence type="predicted"/>
<sequence length="76" mass="8415">MSDNKISRQDFEQIYYDMREAVETTEPEEGPDGTQMYTIVDSGEPSSLSEQETDTDTDTGSDSGSSSSDDSGWDSW</sequence>
<dbReference type="RefSeq" id="WP_107347926.1">
    <property type="nucleotide sequence ID" value="NZ_PYMH01000002.1"/>
</dbReference>
<dbReference type="EMBL" id="PYMH01000002">
    <property type="protein sequence ID" value="PSU34610.1"/>
    <property type="molecule type" value="Genomic_DNA"/>
</dbReference>
<evidence type="ECO:0000256" key="1">
    <source>
        <dbReference type="SAM" id="MobiDB-lite"/>
    </source>
</evidence>
<dbReference type="AlphaFoldDB" id="A0A2T3J0P2"/>
<dbReference type="Proteomes" id="UP000241222">
    <property type="component" value="Unassembled WGS sequence"/>
</dbReference>
<protein>
    <submittedName>
        <fullName evidence="2">Uncharacterized protein</fullName>
    </submittedName>
</protein>
<keyword evidence="3" id="KW-1185">Reference proteome</keyword>
<feature type="compositionally biased region" description="Low complexity" evidence="1">
    <location>
        <begin position="60"/>
        <end position="76"/>
    </location>
</feature>